<evidence type="ECO:0000256" key="1">
    <source>
        <dbReference type="ARBA" id="ARBA00004123"/>
    </source>
</evidence>
<evidence type="ECO:0000256" key="5">
    <source>
        <dbReference type="PROSITE-ProRule" id="PRU00176"/>
    </source>
</evidence>
<dbReference type="OMA" id="AGYVWDV"/>
<dbReference type="SMART" id="SM00360">
    <property type="entry name" value="RRM"/>
    <property type="match status" value="4"/>
</dbReference>
<reference evidence="8" key="1">
    <citation type="submission" date="2013-04" db="EMBL/GenBank/DDBJ databases">
        <title>The Genome Sequence of Fonticula alba ATCC 38817.</title>
        <authorList>
            <consortium name="The Broad Institute Genomics Platform"/>
            <person name="Russ C."/>
            <person name="Cuomo C."/>
            <person name="Burger G."/>
            <person name="Gray M.W."/>
            <person name="Holland P.W.H."/>
            <person name="King N."/>
            <person name="Lang F.B.F."/>
            <person name="Roger A.J."/>
            <person name="Ruiz-Trillo I."/>
            <person name="Brown M."/>
            <person name="Walker B."/>
            <person name="Young S."/>
            <person name="Zeng Q."/>
            <person name="Gargeya S."/>
            <person name="Fitzgerald M."/>
            <person name="Haas B."/>
            <person name="Abouelleil A."/>
            <person name="Allen A.W."/>
            <person name="Alvarado L."/>
            <person name="Arachchi H.M."/>
            <person name="Berlin A.M."/>
            <person name="Chapman S.B."/>
            <person name="Gainer-Dewar J."/>
            <person name="Goldberg J."/>
            <person name="Griggs A."/>
            <person name="Gujja S."/>
            <person name="Hansen M."/>
            <person name="Howarth C."/>
            <person name="Imamovic A."/>
            <person name="Ireland A."/>
            <person name="Larimer J."/>
            <person name="McCowan C."/>
            <person name="Murphy C."/>
            <person name="Pearson M."/>
            <person name="Poon T.W."/>
            <person name="Priest M."/>
            <person name="Roberts A."/>
            <person name="Saif S."/>
            <person name="Shea T."/>
            <person name="Sisk P."/>
            <person name="Sykes S."/>
            <person name="Wortman J."/>
            <person name="Nusbaum C."/>
            <person name="Birren B."/>
        </authorList>
    </citation>
    <scope>NUCLEOTIDE SEQUENCE [LARGE SCALE GENOMIC DNA]</scope>
    <source>
        <strain evidence="8">ATCC 38817</strain>
    </source>
</reference>
<dbReference type="GeneID" id="20529945"/>
<feature type="compositionally biased region" description="Basic and acidic residues" evidence="6">
    <location>
        <begin position="89"/>
        <end position="126"/>
    </location>
</feature>
<dbReference type="AlphaFoldDB" id="A0A058Z2D6"/>
<dbReference type="Proteomes" id="UP000030693">
    <property type="component" value="Unassembled WGS sequence"/>
</dbReference>
<evidence type="ECO:0000256" key="6">
    <source>
        <dbReference type="SAM" id="MobiDB-lite"/>
    </source>
</evidence>
<feature type="region of interest" description="Disordered" evidence="6">
    <location>
        <begin position="772"/>
        <end position="868"/>
    </location>
</feature>
<comment type="subcellular location">
    <subcellularLocation>
        <location evidence="1">Nucleus</location>
    </subcellularLocation>
</comment>
<dbReference type="GO" id="GO:0005730">
    <property type="term" value="C:nucleolus"/>
    <property type="evidence" value="ECO:0007669"/>
    <property type="project" value="TreeGrafter"/>
</dbReference>
<dbReference type="PANTHER" id="PTHR48039:SF5">
    <property type="entry name" value="RNA-BINDING PROTEIN 28"/>
    <property type="match status" value="1"/>
</dbReference>
<feature type="compositionally biased region" description="Basic residues" evidence="6">
    <location>
        <begin position="855"/>
        <end position="868"/>
    </location>
</feature>
<accession>A0A058Z2D6</accession>
<dbReference type="STRING" id="691883.A0A058Z2D6"/>
<dbReference type="RefSeq" id="XP_009497355.1">
    <property type="nucleotide sequence ID" value="XM_009499080.1"/>
</dbReference>
<feature type="compositionally biased region" description="Basic and acidic residues" evidence="6">
    <location>
        <begin position="792"/>
        <end position="812"/>
    </location>
</feature>
<feature type="domain" description="RRM" evidence="7">
    <location>
        <begin position="142"/>
        <end position="221"/>
    </location>
</feature>
<dbReference type="InterPro" id="IPR051945">
    <property type="entry name" value="RRM_MRD1_RNA_proc_ribogen"/>
</dbReference>
<dbReference type="InterPro" id="IPR035979">
    <property type="entry name" value="RBD_domain_sf"/>
</dbReference>
<dbReference type="SUPFAM" id="SSF54928">
    <property type="entry name" value="RNA-binding domain, RBD"/>
    <property type="match status" value="3"/>
</dbReference>
<feature type="compositionally biased region" description="Basic and acidic residues" evidence="6">
    <location>
        <begin position="55"/>
        <end position="78"/>
    </location>
</feature>
<feature type="compositionally biased region" description="Basic residues" evidence="6">
    <location>
        <begin position="79"/>
        <end position="88"/>
    </location>
</feature>
<sequence length="868" mass="93119">MAVPKSKPAQVKDTGAKFSASDLAELTETAALASAALTHRPVAQGNRKNARRLQQRVDEITSKAEGKAKPESESEPKAAKPKAAKPKAAKPDSKPTKTPLKEAKMAGKASVRAEKQPKKQKPKDAPKGPAQPPPTKAQISSSTLFIRNLSFSTTNKDLEDFFGELGPIKWAFVVANPKNPSENRGFGYVQYVILEDAVTARKELDSKELNGRKLFVRFSKDKDGASGESSSDGASATSAKSAKPMKLADAVAAPAASVKISKLNKKVKKILENATRLIVRNLSFDTTEAELHGVFGMLSAAPVLDINFPLKPDGSSRGFAFVSFKSHEDAAAAMKVVNGHRLHTRALAVDFSLPKDDYELVKSVTAQKDAPASDSESEEEEEEEEGADSDADSEAEAGSDSEADDDDVDQDTASDEDDEDNAPKTSKASDVDEGRTVFVRNVSFESTQEDVQTALANFGKIAFCLLVKDRATGRSRGTAFVKFAHADSARACLAESEAMRAAEAAGSTKAAAKAKKPTFSSIIPTSAATKSHLYVGGRLLDVVEAVDRSQATALTNEGLVQKTRKLDTRNLYLSREGEIDLQSPAGKQLSAGDQAKRARAQAERRAKLKSPNMFVSKTRLLVRNIPLQWKDAELRSALVAGVQKRREQYAVAPATQDEAQQEGKKPAARTVNASYPKDELEGVTRPLVAPVIRQCKIVRERAGSGGRPDPNDSSLGRSAGYGFAEFATHGDALAALRALNNHPTAFGPGSKSRRPIVEFAIEDVRVLKARTARVERSGDRSRAIASGQLDPEAERREREEARLRAKEAKKAESQAPGGRKRKAPSAAGGDAGRAGGAKRQRHDGPSSSADGGSRPQRKFQKAMRPSKK</sequence>
<keyword evidence="3 5" id="KW-0694">RNA-binding</keyword>
<organism evidence="8">
    <name type="scientific">Fonticula alba</name>
    <name type="common">Slime mold</name>
    <dbReference type="NCBI Taxonomy" id="691883"/>
    <lineage>
        <taxon>Eukaryota</taxon>
        <taxon>Rotosphaerida</taxon>
        <taxon>Fonticulaceae</taxon>
        <taxon>Fonticula</taxon>
    </lineage>
</organism>
<dbReference type="CDD" id="cd12416">
    <property type="entry name" value="RRM4_RBM28_like"/>
    <property type="match status" value="1"/>
</dbReference>
<feature type="region of interest" description="Disordered" evidence="6">
    <location>
        <begin position="38"/>
        <end position="141"/>
    </location>
</feature>
<dbReference type="Gene3D" id="3.30.70.330">
    <property type="match status" value="4"/>
</dbReference>
<feature type="compositionally biased region" description="Basic and acidic residues" evidence="6">
    <location>
        <begin position="772"/>
        <end position="782"/>
    </location>
</feature>
<feature type="region of interest" description="Disordered" evidence="6">
    <location>
        <begin position="365"/>
        <end position="432"/>
    </location>
</feature>
<evidence type="ECO:0000256" key="3">
    <source>
        <dbReference type="ARBA" id="ARBA00022884"/>
    </source>
</evidence>
<evidence type="ECO:0000256" key="2">
    <source>
        <dbReference type="ARBA" id="ARBA00022737"/>
    </source>
</evidence>
<dbReference type="eggNOG" id="KOG0127">
    <property type="taxonomic scope" value="Eukaryota"/>
</dbReference>
<dbReference type="Pfam" id="PF00076">
    <property type="entry name" value="RRM_1"/>
    <property type="match status" value="3"/>
</dbReference>
<dbReference type="InterPro" id="IPR012677">
    <property type="entry name" value="Nucleotide-bd_a/b_plait_sf"/>
</dbReference>
<dbReference type="PANTHER" id="PTHR48039">
    <property type="entry name" value="RNA-BINDING MOTIF PROTEIN 14B"/>
    <property type="match status" value="1"/>
</dbReference>
<evidence type="ECO:0000256" key="4">
    <source>
        <dbReference type="ARBA" id="ARBA00023242"/>
    </source>
</evidence>
<dbReference type="OrthoDB" id="267048at2759"/>
<keyword evidence="2" id="KW-0677">Repeat</keyword>
<proteinExistence type="predicted"/>
<keyword evidence="4" id="KW-0539">Nucleus</keyword>
<feature type="domain" description="RRM" evidence="7">
    <location>
        <begin position="275"/>
        <end position="354"/>
    </location>
</feature>
<gene>
    <name evidence="8" type="ORF">H696_05220</name>
</gene>
<keyword evidence="9" id="KW-1185">Reference proteome</keyword>
<dbReference type="PROSITE" id="PS50102">
    <property type="entry name" value="RRM"/>
    <property type="match status" value="3"/>
</dbReference>
<evidence type="ECO:0000313" key="8">
    <source>
        <dbReference type="EMBL" id="KCV68301.1"/>
    </source>
</evidence>
<feature type="domain" description="RRM" evidence="7">
    <location>
        <begin position="435"/>
        <end position="516"/>
    </location>
</feature>
<protein>
    <recommendedName>
        <fullName evidence="7">RRM domain-containing protein</fullName>
    </recommendedName>
</protein>
<dbReference type="InterPro" id="IPR000504">
    <property type="entry name" value="RRM_dom"/>
</dbReference>
<evidence type="ECO:0000259" key="7">
    <source>
        <dbReference type="PROSITE" id="PS50102"/>
    </source>
</evidence>
<dbReference type="EMBL" id="KB932209">
    <property type="protein sequence ID" value="KCV68301.1"/>
    <property type="molecule type" value="Genomic_DNA"/>
</dbReference>
<name>A0A058Z2D6_FONAL</name>
<feature type="compositionally biased region" description="Acidic residues" evidence="6">
    <location>
        <begin position="375"/>
        <end position="420"/>
    </location>
</feature>
<evidence type="ECO:0000313" key="9">
    <source>
        <dbReference type="Proteomes" id="UP000030693"/>
    </source>
</evidence>
<dbReference type="GO" id="GO:0003729">
    <property type="term" value="F:mRNA binding"/>
    <property type="evidence" value="ECO:0007669"/>
    <property type="project" value="TreeGrafter"/>
</dbReference>